<dbReference type="AlphaFoldDB" id="A0AAP2DSR4"/>
<reference evidence="1 2" key="1">
    <citation type="submission" date="2021-05" db="EMBL/GenBank/DDBJ databases">
        <title>A Polyphasic approach of four new species of the genus Ohtaekwangia: Ohtaekwangia histidinii sp. nov., Ohtaekwangia cretensis sp. nov., Ohtaekwangia indiensis sp. nov., Ohtaekwangia reichenbachii sp. nov. from diverse environment.</title>
        <authorList>
            <person name="Octaviana S."/>
        </authorList>
    </citation>
    <scope>NUCLEOTIDE SEQUENCE [LARGE SCALE GENOMIC DNA]</scope>
    <source>
        <strain evidence="1 2">PWU4</strain>
    </source>
</reference>
<dbReference type="CDD" id="cd04647">
    <property type="entry name" value="LbH_MAT_like"/>
    <property type="match status" value="1"/>
</dbReference>
<dbReference type="RefSeq" id="WP_254169221.1">
    <property type="nucleotide sequence ID" value="NZ_JAHESF010000042.1"/>
</dbReference>
<dbReference type="GO" id="GO:0016746">
    <property type="term" value="F:acyltransferase activity"/>
    <property type="evidence" value="ECO:0007669"/>
    <property type="project" value="UniProtKB-KW"/>
</dbReference>
<keyword evidence="2" id="KW-1185">Reference proteome</keyword>
<dbReference type="InterPro" id="IPR051159">
    <property type="entry name" value="Hexapeptide_acetyltransf"/>
</dbReference>
<accession>A0AAP2DSR4</accession>
<comment type="caution">
    <text evidence="1">The sequence shown here is derived from an EMBL/GenBank/DDBJ whole genome shotgun (WGS) entry which is preliminary data.</text>
</comment>
<organism evidence="1 2">
    <name type="scientific">Chryseosolibacter histidini</name>
    <dbReference type="NCBI Taxonomy" id="2782349"/>
    <lineage>
        <taxon>Bacteria</taxon>
        <taxon>Pseudomonadati</taxon>
        <taxon>Bacteroidota</taxon>
        <taxon>Cytophagia</taxon>
        <taxon>Cytophagales</taxon>
        <taxon>Chryseotaleaceae</taxon>
        <taxon>Chryseosolibacter</taxon>
    </lineage>
</organism>
<sequence>MVRFLLTRAWEFLKLLVRLNIVKTIYFNVRAFGWRGALKLPVYIFGPVKLADMSGKIQIEAENVKRGMIQFGCEDENIIATREPVRISVSGNLTFKGECKFSRAVQLLVWTNGSLEVGNNAWFGSFSKIVSFRSMTIGDNFMGSWECQLFDTDFHFIRDTALNSIPDNTAPVSIGNQVWLGSRVTVLKGTQLPDCCIVAVGSVCNKNYTSTHTSCIMLGGVPAKLLKENVEYISDKPMERKLYRYFYDSANRDGQYTSVTY</sequence>
<dbReference type="Gene3D" id="2.160.10.10">
    <property type="entry name" value="Hexapeptide repeat proteins"/>
    <property type="match status" value="1"/>
</dbReference>
<evidence type="ECO:0000313" key="1">
    <source>
        <dbReference type="EMBL" id="MBT1700532.1"/>
    </source>
</evidence>
<keyword evidence="1" id="KW-0012">Acyltransferase</keyword>
<name>A0AAP2DSR4_9BACT</name>
<dbReference type="InterPro" id="IPR011004">
    <property type="entry name" value="Trimer_LpxA-like_sf"/>
</dbReference>
<dbReference type="Proteomes" id="UP001319200">
    <property type="component" value="Unassembled WGS sequence"/>
</dbReference>
<protein>
    <submittedName>
        <fullName evidence="1">Acyltransferase</fullName>
    </submittedName>
</protein>
<proteinExistence type="predicted"/>
<dbReference type="PANTHER" id="PTHR23416">
    <property type="entry name" value="SIALIC ACID SYNTHASE-RELATED"/>
    <property type="match status" value="1"/>
</dbReference>
<evidence type="ECO:0000313" key="2">
    <source>
        <dbReference type="Proteomes" id="UP001319200"/>
    </source>
</evidence>
<gene>
    <name evidence="1" type="ORF">KK083_26830</name>
</gene>
<dbReference type="SUPFAM" id="SSF51161">
    <property type="entry name" value="Trimeric LpxA-like enzymes"/>
    <property type="match status" value="1"/>
</dbReference>
<keyword evidence="1" id="KW-0808">Transferase</keyword>
<dbReference type="EMBL" id="JAHESF010000042">
    <property type="protein sequence ID" value="MBT1700532.1"/>
    <property type="molecule type" value="Genomic_DNA"/>
</dbReference>